<dbReference type="Gene3D" id="2.70.20.10">
    <property type="entry name" value="Topoisomerase I, domain 3"/>
    <property type="match status" value="1"/>
</dbReference>
<gene>
    <name evidence="10" type="ORF">Vretifemale_4446</name>
</gene>
<comment type="catalytic activity">
    <reaction evidence="1 7">
        <text>ATP-independent breakage of single-stranded DNA, followed by passage and rejoining.</text>
        <dbReference type="EC" id="5.6.2.1"/>
    </reaction>
</comment>
<dbReference type="Gene3D" id="3.40.50.140">
    <property type="match status" value="1"/>
</dbReference>
<keyword evidence="5 7" id="KW-0238">DNA-binding</keyword>
<dbReference type="Gene3D" id="1.10.460.10">
    <property type="entry name" value="Topoisomerase I, domain 2"/>
    <property type="match status" value="1"/>
</dbReference>
<dbReference type="InterPro" id="IPR013497">
    <property type="entry name" value="Topo_IA_cen"/>
</dbReference>
<dbReference type="SMART" id="SM00437">
    <property type="entry name" value="TOP1Ac"/>
    <property type="match status" value="1"/>
</dbReference>
<dbReference type="InterPro" id="IPR006171">
    <property type="entry name" value="TOPRIM_dom"/>
</dbReference>
<keyword evidence="11" id="KW-1185">Reference proteome</keyword>
<reference evidence="10" key="1">
    <citation type="journal article" date="2021" name="Proc. Natl. Acad. Sci. U.S.A.">
        <title>Three genomes in the algal genus Volvox reveal the fate of a haploid sex-determining region after a transition to homothallism.</title>
        <authorList>
            <person name="Yamamoto K."/>
            <person name="Hamaji T."/>
            <person name="Kawai-Toyooka H."/>
            <person name="Matsuzaki R."/>
            <person name="Takahashi F."/>
            <person name="Nishimura Y."/>
            <person name="Kawachi M."/>
            <person name="Noguchi H."/>
            <person name="Minakuchi Y."/>
            <person name="Umen J.G."/>
            <person name="Toyoda A."/>
            <person name="Nozaki H."/>
        </authorList>
    </citation>
    <scope>NUCLEOTIDE SEQUENCE</scope>
    <source>
        <strain evidence="10">NIES-3786</strain>
    </source>
</reference>
<dbReference type="PANTHER" id="PTHR11390">
    <property type="entry name" value="PROKARYOTIC DNA TOPOISOMERASE"/>
    <property type="match status" value="1"/>
</dbReference>
<evidence type="ECO:0000313" key="10">
    <source>
        <dbReference type="EMBL" id="GIL74552.1"/>
    </source>
</evidence>
<dbReference type="InterPro" id="IPR023406">
    <property type="entry name" value="Topo_IA_AS"/>
</dbReference>
<dbReference type="GO" id="GO:0003677">
    <property type="term" value="F:DNA binding"/>
    <property type="evidence" value="ECO:0007669"/>
    <property type="project" value="UniProtKB-KW"/>
</dbReference>
<organism evidence="10 11">
    <name type="scientific">Volvox reticuliferus</name>
    <dbReference type="NCBI Taxonomy" id="1737510"/>
    <lineage>
        <taxon>Eukaryota</taxon>
        <taxon>Viridiplantae</taxon>
        <taxon>Chlorophyta</taxon>
        <taxon>core chlorophytes</taxon>
        <taxon>Chlorophyceae</taxon>
        <taxon>CS clade</taxon>
        <taxon>Chlamydomonadales</taxon>
        <taxon>Volvocaceae</taxon>
        <taxon>Volvox</taxon>
    </lineage>
</organism>
<dbReference type="GO" id="GO:0003917">
    <property type="term" value="F:DNA topoisomerase type I (single strand cut, ATP-independent) activity"/>
    <property type="evidence" value="ECO:0007669"/>
    <property type="project" value="UniProtKB-EC"/>
</dbReference>
<evidence type="ECO:0000256" key="1">
    <source>
        <dbReference type="ARBA" id="ARBA00000213"/>
    </source>
</evidence>
<keyword evidence="6 7" id="KW-0413">Isomerase</keyword>
<dbReference type="InterPro" id="IPR003601">
    <property type="entry name" value="Topo_IA_2"/>
</dbReference>
<dbReference type="FunFam" id="1.10.290.10:FF:000001">
    <property type="entry name" value="DNA topoisomerase"/>
    <property type="match status" value="1"/>
</dbReference>
<dbReference type="InterPro" id="IPR013826">
    <property type="entry name" value="Topo_IA_cen_sub3"/>
</dbReference>
<dbReference type="PROSITE" id="PS52039">
    <property type="entry name" value="TOPO_IA_2"/>
    <property type="match status" value="1"/>
</dbReference>
<dbReference type="CDD" id="cd00186">
    <property type="entry name" value="TOP1Ac"/>
    <property type="match status" value="1"/>
</dbReference>
<evidence type="ECO:0000256" key="7">
    <source>
        <dbReference type="RuleBase" id="RU362092"/>
    </source>
</evidence>
<dbReference type="GO" id="GO:0006310">
    <property type="term" value="P:DNA recombination"/>
    <property type="evidence" value="ECO:0007669"/>
    <property type="project" value="TreeGrafter"/>
</dbReference>
<comment type="similarity">
    <text evidence="2 7">Belongs to the type IA topoisomerase family.</text>
</comment>
<dbReference type="GO" id="GO:0006281">
    <property type="term" value="P:DNA repair"/>
    <property type="evidence" value="ECO:0007669"/>
    <property type="project" value="TreeGrafter"/>
</dbReference>
<dbReference type="PROSITE" id="PS00396">
    <property type="entry name" value="TOPO_IA_1"/>
    <property type="match status" value="1"/>
</dbReference>
<dbReference type="PRINTS" id="PR00417">
    <property type="entry name" value="PRTPISMRASEI"/>
</dbReference>
<dbReference type="SMART" id="SM00436">
    <property type="entry name" value="TOP1Bc"/>
    <property type="match status" value="1"/>
</dbReference>
<dbReference type="PROSITE" id="PS50880">
    <property type="entry name" value="TOPRIM"/>
    <property type="match status" value="1"/>
</dbReference>
<protein>
    <recommendedName>
        <fullName evidence="3 7">DNA topoisomerase</fullName>
        <ecNumber evidence="3 7">5.6.2.1</ecNumber>
    </recommendedName>
</protein>
<dbReference type="CDD" id="cd03362">
    <property type="entry name" value="TOPRIM_TopoIA_TopoIII"/>
    <property type="match status" value="1"/>
</dbReference>
<dbReference type="Gene3D" id="1.10.290.10">
    <property type="entry name" value="Topoisomerase I, domain 4"/>
    <property type="match status" value="1"/>
</dbReference>
<evidence type="ECO:0000256" key="5">
    <source>
        <dbReference type="ARBA" id="ARBA00023125"/>
    </source>
</evidence>
<dbReference type="InterPro" id="IPR023405">
    <property type="entry name" value="Topo_IA_core_domain"/>
</dbReference>
<feature type="non-terminal residue" evidence="10">
    <location>
        <position position="649"/>
    </location>
</feature>
<dbReference type="InterPro" id="IPR000380">
    <property type="entry name" value="Topo_IA"/>
</dbReference>
<dbReference type="GO" id="GO:0005634">
    <property type="term" value="C:nucleus"/>
    <property type="evidence" value="ECO:0007669"/>
    <property type="project" value="TreeGrafter"/>
</dbReference>
<proteinExistence type="inferred from homology"/>
<dbReference type="AlphaFoldDB" id="A0A8J4C747"/>
<comment type="caution">
    <text evidence="10">The sequence shown here is derived from an EMBL/GenBank/DDBJ whole genome shotgun (WGS) entry which is preliminary data.</text>
</comment>
<dbReference type="EC" id="5.6.2.1" evidence="3 7"/>
<dbReference type="SMART" id="SM00493">
    <property type="entry name" value="TOPRIM"/>
    <property type="match status" value="1"/>
</dbReference>
<feature type="domain" description="Toprim" evidence="8">
    <location>
        <begin position="4"/>
        <end position="148"/>
    </location>
</feature>
<evidence type="ECO:0000256" key="3">
    <source>
        <dbReference type="ARBA" id="ARBA00012891"/>
    </source>
</evidence>
<dbReference type="EMBL" id="BNCP01000006">
    <property type="protein sequence ID" value="GIL74552.1"/>
    <property type="molecule type" value="Genomic_DNA"/>
</dbReference>
<evidence type="ECO:0000259" key="8">
    <source>
        <dbReference type="PROSITE" id="PS50880"/>
    </source>
</evidence>
<accession>A0A8J4C747</accession>
<dbReference type="InterPro" id="IPR013825">
    <property type="entry name" value="Topo_IA_cen_sub2"/>
</dbReference>
<evidence type="ECO:0000256" key="4">
    <source>
        <dbReference type="ARBA" id="ARBA00023029"/>
    </source>
</evidence>
<evidence type="ECO:0000256" key="6">
    <source>
        <dbReference type="ARBA" id="ARBA00023235"/>
    </source>
</evidence>
<dbReference type="GO" id="GO:0006265">
    <property type="term" value="P:DNA topological change"/>
    <property type="evidence" value="ECO:0007669"/>
    <property type="project" value="InterPro"/>
</dbReference>
<dbReference type="InterPro" id="IPR003602">
    <property type="entry name" value="Topo_IA_DNA-bd_dom"/>
</dbReference>
<dbReference type="InterPro" id="IPR034144">
    <property type="entry name" value="TOPRIM_TopoIII"/>
</dbReference>
<evidence type="ECO:0000313" key="11">
    <source>
        <dbReference type="Proteomes" id="UP000747110"/>
    </source>
</evidence>
<evidence type="ECO:0000259" key="9">
    <source>
        <dbReference type="PROSITE" id="PS52039"/>
    </source>
</evidence>
<dbReference type="FunFam" id="3.40.50.140:FF:000003">
    <property type="entry name" value="DNA topoisomerase"/>
    <property type="match status" value="1"/>
</dbReference>
<dbReference type="PANTHER" id="PTHR11390:SF21">
    <property type="entry name" value="DNA TOPOISOMERASE 3-ALPHA"/>
    <property type="match status" value="1"/>
</dbReference>
<dbReference type="Pfam" id="PF01751">
    <property type="entry name" value="Toprim"/>
    <property type="match status" value="1"/>
</dbReference>
<dbReference type="Proteomes" id="UP000747110">
    <property type="component" value="Unassembled WGS sequence"/>
</dbReference>
<dbReference type="SUPFAM" id="SSF56712">
    <property type="entry name" value="Prokaryotic type I DNA topoisomerase"/>
    <property type="match status" value="1"/>
</dbReference>
<dbReference type="Pfam" id="PF01131">
    <property type="entry name" value="Topoisom_bac"/>
    <property type="match status" value="1"/>
</dbReference>
<evidence type="ECO:0000256" key="2">
    <source>
        <dbReference type="ARBA" id="ARBA00009446"/>
    </source>
</evidence>
<sequence length="649" mass="72423">MSIRVLNVAEKPSVAKEVSRILSNGSARSSRGQARFNPIWEFGYNVEGHQAVMLFTSVAGHLMEVEFPDGYRKWHSCSDVDLYSCPVDKKVPQDRLDMKRQLEQLSRQCQWLVLWLDCDREGENISFEVMSVCRSVNPRLVIRRARFSALIPRELQRAMTTLGQPNANDAAAVDARQEIDLRIGASFTRFQTKQLRDRFDLSGIAAVRERLQQDGRAPVISYGPCQFPTLGIIVQRAWEVQNHVREQFWTIHVAYREPPAAGGGQCVFEWLRGRLFDEAAAEMYFEICQEAGPAVVVAVRGSTRTRQAPAPLSTLEMQKRATAKLRMSGERIMKLAEELYQAGFISYPRTETDVFDPGMDLRGIVSEHAEDPRWGAHAQRILSGELWRQPRPGGHDDKAHPPIHPTRHSLGEHDWGNDKRQLYEFIVRHFLACCSKDAIGSETQVEIDIGGERFRTTGLMVIERNWLDVYPYSGWGGNDNLPKLTQGQSFSPTELRLRTGTTEPPPRLSERDLIAKMEAYGIGTDATVAEHIQKQLERGYAEKDEAALTFWPTPLGEALISGYCRMGLDDLWKPDLRGKIEASIRDVAAGRISKEQVLQQAIQFFRADFLTAQQRAGVLASEMARFLPMAGAGGAGGGGGGSGGGGGGP</sequence>
<feature type="domain" description="Topo IA-type catalytic" evidence="9">
    <location>
        <begin position="166"/>
        <end position="610"/>
    </location>
</feature>
<dbReference type="GO" id="GO:0031422">
    <property type="term" value="C:RecQ family helicase-topoisomerase III complex"/>
    <property type="evidence" value="ECO:0007669"/>
    <property type="project" value="TreeGrafter"/>
</dbReference>
<comment type="function">
    <text evidence="7">Introduces a single-strand break via transesterification at a target site in duplex DNA. Releases the supercoiling and torsional tension of DNA introduced during the DNA replication and transcription by transiently cleaving and rejoining one strand of the DNA duplex. The scissile phosphodiester is attacked by the catalytic tyrosine of the enzyme, resulting in the formation of a DNA-(5'-phosphotyrosyl)-enzyme intermediate and the expulsion of a 3'-OH DNA strand.</text>
</comment>
<dbReference type="InterPro" id="IPR013824">
    <property type="entry name" value="Topo_IA_cen_sub1"/>
</dbReference>
<keyword evidence="4 7" id="KW-0799">Topoisomerase</keyword>
<dbReference type="OrthoDB" id="430051at2759"/>
<name>A0A8J4C747_9CHLO</name>